<feature type="non-terminal residue" evidence="3">
    <location>
        <position position="1"/>
    </location>
</feature>
<dbReference type="GO" id="GO:0016620">
    <property type="term" value="F:oxidoreductase activity, acting on the aldehyde or oxo group of donors, NAD or NADP as acceptor"/>
    <property type="evidence" value="ECO:0007669"/>
    <property type="project" value="InterPro"/>
</dbReference>
<evidence type="ECO:0000313" key="3">
    <source>
        <dbReference type="EMBL" id="MBR7678636.1"/>
    </source>
</evidence>
<dbReference type="InterPro" id="IPR016162">
    <property type="entry name" value="Ald_DH_N"/>
</dbReference>
<dbReference type="InterPro" id="IPR016163">
    <property type="entry name" value="Ald_DH_C"/>
</dbReference>
<sequence>EIFGPVLVALPFDDEDDLVAQANDSVYGLACGLWTRDHRTAWRVARRIEAGTVWINTYKQFSIATPFGGTKDSGLGREKGREGIRAYQRQKSLYWGVGDAPLPWATATATA</sequence>
<dbReference type="Pfam" id="PF00171">
    <property type="entry name" value="Aldedh"/>
    <property type="match status" value="1"/>
</dbReference>
<evidence type="ECO:0000313" key="4">
    <source>
        <dbReference type="Proteomes" id="UP000675554"/>
    </source>
</evidence>
<evidence type="ECO:0000256" key="1">
    <source>
        <dbReference type="ARBA" id="ARBA00023002"/>
    </source>
</evidence>
<keyword evidence="1" id="KW-0560">Oxidoreductase</keyword>
<dbReference type="PANTHER" id="PTHR11699">
    <property type="entry name" value="ALDEHYDE DEHYDROGENASE-RELATED"/>
    <property type="match status" value="1"/>
</dbReference>
<comment type="caution">
    <text evidence="3">The sequence shown here is derived from an EMBL/GenBank/DDBJ whole genome shotgun (WGS) entry which is preliminary data.</text>
</comment>
<dbReference type="SUPFAM" id="SSF53720">
    <property type="entry name" value="ALDH-like"/>
    <property type="match status" value="1"/>
</dbReference>
<dbReference type="Gene3D" id="3.40.309.10">
    <property type="entry name" value="Aldehyde Dehydrogenase, Chain A, domain 2"/>
    <property type="match status" value="1"/>
</dbReference>
<reference evidence="3" key="1">
    <citation type="submission" date="2021-04" db="EMBL/GenBank/DDBJ databases">
        <title>Sequencing of actinobacteria type strains.</title>
        <authorList>
            <person name="Nguyen G.-S."/>
            <person name="Wentzel A."/>
        </authorList>
    </citation>
    <scope>NUCLEOTIDE SEQUENCE</scope>
    <source>
        <strain evidence="3">DSM 42095</strain>
    </source>
</reference>
<dbReference type="AlphaFoldDB" id="A0A8T4J223"/>
<dbReference type="InterPro" id="IPR016161">
    <property type="entry name" value="Ald_DH/histidinol_DH"/>
</dbReference>
<feature type="domain" description="Aldehyde dehydrogenase" evidence="2">
    <location>
        <begin position="1"/>
        <end position="92"/>
    </location>
</feature>
<protein>
    <submittedName>
        <fullName evidence="3">Aldehyde dehydrogenase family protein</fullName>
    </submittedName>
</protein>
<dbReference type="Gene3D" id="3.40.605.10">
    <property type="entry name" value="Aldehyde Dehydrogenase, Chain A, domain 1"/>
    <property type="match status" value="1"/>
</dbReference>
<name>A0A8T4J223_9ACTN</name>
<dbReference type="EMBL" id="JAGSMN010001660">
    <property type="protein sequence ID" value="MBR7678636.1"/>
    <property type="molecule type" value="Genomic_DNA"/>
</dbReference>
<gene>
    <name evidence="3" type="ORF">KDA82_37900</name>
</gene>
<dbReference type="InterPro" id="IPR015590">
    <property type="entry name" value="Aldehyde_DH_dom"/>
</dbReference>
<organism evidence="3 4">
    <name type="scientific">Streptomyces daliensis</name>
    <dbReference type="NCBI Taxonomy" id="299421"/>
    <lineage>
        <taxon>Bacteria</taxon>
        <taxon>Bacillati</taxon>
        <taxon>Actinomycetota</taxon>
        <taxon>Actinomycetes</taxon>
        <taxon>Kitasatosporales</taxon>
        <taxon>Streptomycetaceae</taxon>
        <taxon>Streptomyces</taxon>
    </lineage>
</organism>
<dbReference type="Proteomes" id="UP000675554">
    <property type="component" value="Unassembled WGS sequence"/>
</dbReference>
<proteinExistence type="predicted"/>
<accession>A0A8T4J223</accession>
<evidence type="ECO:0000259" key="2">
    <source>
        <dbReference type="Pfam" id="PF00171"/>
    </source>
</evidence>
<keyword evidence="4" id="KW-1185">Reference proteome</keyword>
<feature type="non-terminal residue" evidence="3">
    <location>
        <position position="111"/>
    </location>
</feature>